<reference evidence="2" key="3">
    <citation type="submission" date="2022-06" db="UniProtKB">
        <authorList>
            <consortium name="EnsemblPlants"/>
        </authorList>
    </citation>
    <scope>IDENTIFICATION</scope>
</reference>
<dbReference type="Gramene" id="TuG1812G0600002599.01.T01">
    <property type="protein sequence ID" value="TuG1812G0600002599.01.T01"/>
    <property type="gene ID" value="TuG1812G0600002599.01"/>
</dbReference>
<dbReference type="Proteomes" id="UP000015106">
    <property type="component" value="Chromosome 6"/>
</dbReference>
<evidence type="ECO:0000313" key="3">
    <source>
        <dbReference type="Proteomes" id="UP000015106"/>
    </source>
</evidence>
<proteinExistence type="predicted"/>
<sequence length="186" mass="19846">SLLSPSRSSRAPLDPLPFLPAIVTSHPPRQPLPLQPPPPFSPDPIQAPLVHRPLPPVTTPTSPPAHPWSSRHLSAPPTASTETALNLWCASWRTAGEANNLAPWAAVPQDCVPHVHAYLTSPAYRSNLDLVMGRPPPTPALPPAPGSSVSTRRCSPSSPTTRNTDTGWSCSTTGSSNGGWRRGRRR</sequence>
<feature type="compositionally biased region" description="Polar residues" evidence="1">
    <location>
        <begin position="163"/>
        <end position="175"/>
    </location>
</feature>
<feature type="compositionally biased region" description="Pro residues" evidence="1">
    <location>
        <begin position="134"/>
        <end position="145"/>
    </location>
</feature>
<dbReference type="EnsemblPlants" id="TuG1812G0600002599.01.T01">
    <property type="protein sequence ID" value="TuG1812G0600002599.01.T01"/>
    <property type="gene ID" value="TuG1812G0600002599.01"/>
</dbReference>
<protein>
    <submittedName>
        <fullName evidence="2">Uncharacterized protein</fullName>
    </submittedName>
</protein>
<evidence type="ECO:0000256" key="1">
    <source>
        <dbReference type="SAM" id="MobiDB-lite"/>
    </source>
</evidence>
<reference evidence="3" key="1">
    <citation type="journal article" date="2013" name="Nature">
        <title>Draft genome of the wheat A-genome progenitor Triticum urartu.</title>
        <authorList>
            <person name="Ling H.Q."/>
            <person name="Zhao S."/>
            <person name="Liu D."/>
            <person name="Wang J."/>
            <person name="Sun H."/>
            <person name="Zhang C."/>
            <person name="Fan H."/>
            <person name="Li D."/>
            <person name="Dong L."/>
            <person name="Tao Y."/>
            <person name="Gao C."/>
            <person name="Wu H."/>
            <person name="Li Y."/>
            <person name="Cui Y."/>
            <person name="Guo X."/>
            <person name="Zheng S."/>
            <person name="Wang B."/>
            <person name="Yu K."/>
            <person name="Liang Q."/>
            <person name="Yang W."/>
            <person name="Lou X."/>
            <person name="Chen J."/>
            <person name="Feng M."/>
            <person name="Jian J."/>
            <person name="Zhang X."/>
            <person name="Luo G."/>
            <person name="Jiang Y."/>
            <person name="Liu J."/>
            <person name="Wang Z."/>
            <person name="Sha Y."/>
            <person name="Zhang B."/>
            <person name="Wu H."/>
            <person name="Tang D."/>
            <person name="Shen Q."/>
            <person name="Xue P."/>
            <person name="Zou S."/>
            <person name="Wang X."/>
            <person name="Liu X."/>
            <person name="Wang F."/>
            <person name="Yang Y."/>
            <person name="An X."/>
            <person name="Dong Z."/>
            <person name="Zhang K."/>
            <person name="Zhang X."/>
            <person name="Luo M.C."/>
            <person name="Dvorak J."/>
            <person name="Tong Y."/>
            <person name="Wang J."/>
            <person name="Yang H."/>
            <person name="Li Z."/>
            <person name="Wang D."/>
            <person name="Zhang A."/>
            <person name="Wang J."/>
        </authorList>
    </citation>
    <scope>NUCLEOTIDE SEQUENCE</scope>
    <source>
        <strain evidence="3">cv. G1812</strain>
    </source>
</reference>
<feature type="region of interest" description="Disordered" evidence="1">
    <location>
        <begin position="1"/>
        <end position="77"/>
    </location>
</feature>
<name>A0A8R7QU98_TRIUA</name>
<dbReference type="Pfam" id="PF03767">
    <property type="entry name" value="Acid_phosphat_B"/>
    <property type="match status" value="1"/>
</dbReference>
<organism evidence="2 3">
    <name type="scientific">Triticum urartu</name>
    <name type="common">Red wild einkorn</name>
    <name type="synonym">Crithodium urartu</name>
    <dbReference type="NCBI Taxonomy" id="4572"/>
    <lineage>
        <taxon>Eukaryota</taxon>
        <taxon>Viridiplantae</taxon>
        <taxon>Streptophyta</taxon>
        <taxon>Embryophyta</taxon>
        <taxon>Tracheophyta</taxon>
        <taxon>Spermatophyta</taxon>
        <taxon>Magnoliopsida</taxon>
        <taxon>Liliopsida</taxon>
        <taxon>Poales</taxon>
        <taxon>Poaceae</taxon>
        <taxon>BOP clade</taxon>
        <taxon>Pooideae</taxon>
        <taxon>Triticodae</taxon>
        <taxon>Triticeae</taxon>
        <taxon>Triticinae</taxon>
        <taxon>Triticum</taxon>
    </lineage>
</organism>
<feature type="region of interest" description="Disordered" evidence="1">
    <location>
        <begin position="134"/>
        <end position="186"/>
    </location>
</feature>
<dbReference type="InterPro" id="IPR023214">
    <property type="entry name" value="HAD_sf"/>
</dbReference>
<feature type="compositionally biased region" description="Pro residues" evidence="1">
    <location>
        <begin position="53"/>
        <end position="66"/>
    </location>
</feature>
<dbReference type="Gene3D" id="3.40.50.1000">
    <property type="entry name" value="HAD superfamily/HAD-like"/>
    <property type="match status" value="1"/>
</dbReference>
<evidence type="ECO:0000313" key="2">
    <source>
        <dbReference type="EnsemblPlants" id="TuG1812G0600002599.01.T01"/>
    </source>
</evidence>
<reference evidence="2" key="2">
    <citation type="submission" date="2018-03" db="EMBL/GenBank/DDBJ databases">
        <title>The Triticum urartu genome reveals the dynamic nature of wheat genome evolution.</title>
        <authorList>
            <person name="Ling H."/>
            <person name="Ma B."/>
            <person name="Shi X."/>
            <person name="Liu H."/>
            <person name="Dong L."/>
            <person name="Sun H."/>
            <person name="Cao Y."/>
            <person name="Gao Q."/>
            <person name="Zheng S."/>
            <person name="Li Y."/>
            <person name="Yu Y."/>
            <person name="Du H."/>
            <person name="Qi M."/>
            <person name="Li Y."/>
            <person name="Yu H."/>
            <person name="Cui Y."/>
            <person name="Wang N."/>
            <person name="Chen C."/>
            <person name="Wu H."/>
            <person name="Zhao Y."/>
            <person name="Zhang J."/>
            <person name="Li Y."/>
            <person name="Zhou W."/>
            <person name="Zhang B."/>
            <person name="Hu W."/>
            <person name="Eijk M."/>
            <person name="Tang J."/>
            <person name="Witsenboer H."/>
            <person name="Zhao S."/>
            <person name="Li Z."/>
            <person name="Zhang A."/>
            <person name="Wang D."/>
            <person name="Liang C."/>
        </authorList>
    </citation>
    <scope>NUCLEOTIDE SEQUENCE [LARGE SCALE GENOMIC DNA]</scope>
    <source>
        <strain evidence="2">cv. G1812</strain>
    </source>
</reference>
<dbReference type="AlphaFoldDB" id="A0A8R7QU98"/>
<dbReference type="InterPro" id="IPR005519">
    <property type="entry name" value="Acid_phosphat_B-like"/>
</dbReference>
<feature type="compositionally biased region" description="Pro residues" evidence="1">
    <location>
        <begin position="28"/>
        <end position="42"/>
    </location>
</feature>
<accession>A0A8R7QU98</accession>
<keyword evidence="3" id="KW-1185">Reference proteome</keyword>
<feature type="compositionally biased region" description="Low complexity" evidence="1">
    <location>
        <begin position="1"/>
        <end position="13"/>
    </location>
</feature>
<feature type="compositionally biased region" description="Low complexity" evidence="1">
    <location>
        <begin position="147"/>
        <end position="162"/>
    </location>
</feature>